<keyword evidence="10" id="KW-1185">Reference proteome</keyword>
<keyword evidence="4 6" id="KW-0378">Hydrolase</keyword>
<evidence type="ECO:0000256" key="1">
    <source>
        <dbReference type="ARBA" id="ARBA00000707"/>
    </source>
</evidence>
<dbReference type="InterPro" id="IPR028889">
    <property type="entry name" value="USP"/>
</dbReference>
<dbReference type="PANTHER" id="PTHR24006">
    <property type="entry name" value="UBIQUITIN CARBOXYL-TERMINAL HYDROLASE"/>
    <property type="match status" value="1"/>
</dbReference>
<keyword evidence="2 6" id="KW-0645">Protease</keyword>
<accession>A0A2U1J8U7</accession>
<feature type="compositionally biased region" description="Polar residues" evidence="7">
    <location>
        <begin position="155"/>
        <end position="168"/>
    </location>
</feature>
<dbReference type="Proteomes" id="UP000245591">
    <property type="component" value="Unassembled WGS sequence"/>
</dbReference>
<dbReference type="CDD" id="cd02257">
    <property type="entry name" value="Peptidase_C19"/>
    <property type="match status" value="1"/>
</dbReference>
<feature type="domain" description="USP" evidence="8">
    <location>
        <begin position="201"/>
        <end position="565"/>
    </location>
</feature>
<dbReference type="GO" id="GO:0016579">
    <property type="term" value="P:protein deubiquitination"/>
    <property type="evidence" value="ECO:0007669"/>
    <property type="project" value="InterPro"/>
</dbReference>
<dbReference type="GO" id="GO:0005829">
    <property type="term" value="C:cytosol"/>
    <property type="evidence" value="ECO:0007669"/>
    <property type="project" value="TreeGrafter"/>
</dbReference>
<sequence length="565" mass="64770">MNQDQPPQFLVSNLSVSKEYEELKKLFSKYPIYIPESSKDQWVSKIKEETSKEKPIQKKPPPSSWAALLRKDDPNPKKPTNQPPQFLVSNLSVSKEYEELKKLFSKYPIYIPESSKDQWVSKIKEETSKEKPIQKKPPPSSWAALLRKDDPNPKKPTSNSVNKPSIESENATKTKSNKKKSLKELILNWEIRKNNVVFKPRGLVNTGNMCFMNVVLQSLVYCKYFSALLEEIRKTVSFSSNIPLLESLIMFSGEFAPVLNSLDFEDSDPSFVPEYVYNALREKKIFQTARGQQEDAQEFMGHLINGMHDELLLVIHQTEKNQNHNFVGFASPRKQDESYLDIDSVQNGVSEWLEIGKNSKASHKREVEFAQTPISMIFGGYLRSELKIPGSKPSATLEPFQCLALDISSEDVTDLYDALDFMSRQETIEGYTNNKGQTVTATKQVFLDSLPQVLIFILNRVVFSPDLGVHKLDKFVSYPYNLPILPSWISPNKRSQNIKTSYNLSSVLYHHGSSATGGHYTCDVERRENEWLRFDDTEISMNLEKDDVLDKKDDRSAYILIYTKK</sequence>
<evidence type="ECO:0000259" key="8">
    <source>
        <dbReference type="PROSITE" id="PS50235"/>
    </source>
</evidence>
<dbReference type="InterPro" id="IPR001394">
    <property type="entry name" value="Peptidase_C19_UCH"/>
</dbReference>
<organism evidence="9 10">
    <name type="scientific">Smittium angustum</name>
    <dbReference type="NCBI Taxonomy" id="133377"/>
    <lineage>
        <taxon>Eukaryota</taxon>
        <taxon>Fungi</taxon>
        <taxon>Fungi incertae sedis</taxon>
        <taxon>Zoopagomycota</taxon>
        <taxon>Kickxellomycotina</taxon>
        <taxon>Harpellomycetes</taxon>
        <taxon>Harpellales</taxon>
        <taxon>Legeriomycetaceae</taxon>
        <taxon>Smittium</taxon>
    </lineage>
</organism>
<dbReference type="GO" id="GO:0006508">
    <property type="term" value="P:proteolysis"/>
    <property type="evidence" value="ECO:0007669"/>
    <property type="project" value="UniProtKB-KW"/>
</dbReference>
<evidence type="ECO:0000256" key="7">
    <source>
        <dbReference type="SAM" id="MobiDB-lite"/>
    </source>
</evidence>
<dbReference type="InterPro" id="IPR018200">
    <property type="entry name" value="USP_CS"/>
</dbReference>
<name>A0A2U1J8U7_SMIAN</name>
<feature type="region of interest" description="Disordered" evidence="7">
    <location>
        <begin position="126"/>
        <end position="177"/>
    </location>
</feature>
<evidence type="ECO:0000256" key="3">
    <source>
        <dbReference type="ARBA" id="ARBA00022786"/>
    </source>
</evidence>
<dbReference type="PANTHER" id="PTHR24006:SF687">
    <property type="entry name" value="UBIQUITIN CARBOXYL-TERMINAL HYDROLASE 10"/>
    <property type="match status" value="1"/>
</dbReference>
<comment type="similarity">
    <text evidence="6">Belongs to the peptidase C19 family.</text>
</comment>
<comment type="catalytic activity">
    <reaction evidence="1 6">
        <text>Thiol-dependent hydrolysis of ester, thioester, amide, peptide and isopeptide bonds formed by the C-terminal Gly of ubiquitin (a 76-residue protein attached to proteins as an intracellular targeting signal).</text>
        <dbReference type="EC" id="3.4.19.12"/>
    </reaction>
</comment>
<dbReference type="PROSITE" id="PS00972">
    <property type="entry name" value="USP_1"/>
    <property type="match status" value="1"/>
</dbReference>
<protein>
    <recommendedName>
        <fullName evidence="6">Ubiquitin carboxyl-terminal hydrolase</fullName>
        <ecNumber evidence="6">3.4.19.12</ecNumber>
    </recommendedName>
</protein>
<evidence type="ECO:0000313" key="9">
    <source>
        <dbReference type="EMBL" id="PWA01496.1"/>
    </source>
</evidence>
<keyword evidence="5 6" id="KW-0788">Thiol protease</keyword>
<evidence type="ECO:0000313" key="10">
    <source>
        <dbReference type="Proteomes" id="UP000245591"/>
    </source>
</evidence>
<dbReference type="AlphaFoldDB" id="A0A2U1J8U7"/>
<dbReference type="Pfam" id="PF00443">
    <property type="entry name" value="UCH"/>
    <property type="match status" value="1"/>
</dbReference>
<keyword evidence="3 6" id="KW-0833">Ubl conjugation pathway</keyword>
<evidence type="ECO:0000256" key="2">
    <source>
        <dbReference type="ARBA" id="ARBA00022670"/>
    </source>
</evidence>
<dbReference type="GO" id="GO:0004843">
    <property type="term" value="F:cysteine-type deubiquitinase activity"/>
    <property type="evidence" value="ECO:0007669"/>
    <property type="project" value="UniProtKB-UniRule"/>
</dbReference>
<feature type="compositionally biased region" description="Basic and acidic residues" evidence="7">
    <location>
        <begin position="45"/>
        <end position="56"/>
    </location>
</feature>
<dbReference type="InterPro" id="IPR050164">
    <property type="entry name" value="Peptidase_C19"/>
</dbReference>
<dbReference type="PROSITE" id="PS00973">
    <property type="entry name" value="USP_2"/>
    <property type="match status" value="1"/>
</dbReference>
<proteinExistence type="inferred from homology"/>
<dbReference type="GO" id="GO:0005634">
    <property type="term" value="C:nucleus"/>
    <property type="evidence" value="ECO:0007669"/>
    <property type="project" value="TreeGrafter"/>
</dbReference>
<comment type="caution">
    <text evidence="9">The sequence shown here is derived from an EMBL/GenBank/DDBJ whole genome shotgun (WGS) entry which is preliminary data.</text>
</comment>
<evidence type="ECO:0000256" key="4">
    <source>
        <dbReference type="ARBA" id="ARBA00022801"/>
    </source>
</evidence>
<dbReference type="SUPFAM" id="SSF54001">
    <property type="entry name" value="Cysteine proteinases"/>
    <property type="match status" value="1"/>
</dbReference>
<dbReference type="Gene3D" id="3.90.70.10">
    <property type="entry name" value="Cysteine proteinases"/>
    <property type="match status" value="1"/>
</dbReference>
<reference evidence="9 10" key="1">
    <citation type="journal article" date="2018" name="MBio">
        <title>Comparative Genomics Reveals the Core Gene Toolbox for the Fungus-Insect Symbiosis.</title>
        <authorList>
            <person name="Wang Y."/>
            <person name="Stata M."/>
            <person name="Wang W."/>
            <person name="Stajich J.E."/>
            <person name="White M.M."/>
            <person name="Moncalvo J.M."/>
        </authorList>
    </citation>
    <scope>NUCLEOTIDE SEQUENCE [LARGE SCALE GENOMIC DNA]</scope>
    <source>
        <strain evidence="9 10">AUS-126-30</strain>
    </source>
</reference>
<gene>
    <name evidence="9" type="ORF">BB558_002405</name>
</gene>
<dbReference type="EC" id="3.4.19.12" evidence="6"/>
<feature type="region of interest" description="Disordered" evidence="7">
    <location>
        <begin position="40"/>
        <end position="89"/>
    </location>
</feature>
<evidence type="ECO:0000256" key="5">
    <source>
        <dbReference type="ARBA" id="ARBA00022807"/>
    </source>
</evidence>
<evidence type="ECO:0000256" key="6">
    <source>
        <dbReference type="RuleBase" id="RU366025"/>
    </source>
</evidence>
<dbReference type="PROSITE" id="PS50235">
    <property type="entry name" value="USP_3"/>
    <property type="match status" value="1"/>
</dbReference>
<dbReference type="InterPro" id="IPR038765">
    <property type="entry name" value="Papain-like_cys_pep_sf"/>
</dbReference>
<dbReference type="EMBL" id="MBFU01000167">
    <property type="protein sequence ID" value="PWA01496.1"/>
    <property type="molecule type" value="Genomic_DNA"/>
</dbReference>